<dbReference type="GO" id="GO:0005506">
    <property type="term" value="F:iron ion binding"/>
    <property type="evidence" value="ECO:0007669"/>
    <property type="project" value="InterPro"/>
</dbReference>
<keyword evidence="7" id="KW-1185">Reference proteome</keyword>
<reference evidence="6" key="1">
    <citation type="journal article" date="2020" name="Stud. Mycol.">
        <title>101 Dothideomycetes genomes: a test case for predicting lifestyles and emergence of pathogens.</title>
        <authorList>
            <person name="Haridas S."/>
            <person name="Albert R."/>
            <person name="Binder M."/>
            <person name="Bloem J."/>
            <person name="Labutti K."/>
            <person name="Salamov A."/>
            <person name="Andreopoulos B."/>
            <person name="Baker S."/>
            <person name="Barry K."/>
            <person name="Bills G."/>
            <person name="Bluhm B."/>
            <person name="Cannon C."/>
            <person name="Castanera R."/>
            <person name="Culley D."/>
            <person name="Daum C."/>
            <person name="Ezra D."/>
            <person name="Gonzalez J."/>
            <person name="Henrissat B."/>
            <person name="Kuo A."/>
            <person name="Liang C."/>
            <person name="Lipzen A."/>
            <person name="Lutzoni F."/>
            <person name="Magnuson J."/>
            <person name="Mondo S."/>
            <person name="Nolan M."/>
            <person name="Ohm R."/>
            <person name="Pangilinan J."/>
            <person name="Park H.-J."/>
            <person name="Ramirez L."/>
            <person name="Alfaro M."/>
            <person name="Sun H."/>
            <person name="Tritt A."/>
            <person name="Yoshinaga Y."/>
            <person name="Zwiers L.-H."/>
            <person name="Turgeon B."/>
            <person name="Goodwin S."/>
            <person name="Spatafora J."/>
            <person name="Crous P."/>
            <person name="Grigoriev I."/>
        </authorList>
    </citation>
    <scope>NUCLEOTIDE SEQUENCE</scope>
    <source>
        <strain evidence="6">CBS 122681</strain>
    </source>
</reference>
<dbReference type="PRINTS" id="PR00385">
    <property type="entry name" value="P450"/>
</dbReference>
<evidence type="ECO:0000313" key="6">
    <source>
        <dbReference type="EMBL" id="KAF2653649.1"/>
    </source>
</evidence>
<sequence length="522" mass="58132">MAQAVVVLALATLLAAIYRFLIYPSLLCPMARIPTLSFTSRFSSLSLLWLQYSGQENRTIYELHRRKGPIIRLAPRVLSLNCFEGGLKQVYLGGFPKSGFYPLGFINYGILPMFAMTNNKEHGARKRAFANVFSKSHILSSESAREVTRAIIFDRLLPLIHQKATKSEAVDVIPLNYAYSMDSFVNWQVGIASGCNFIQNEAERDMYLTAFFDRERYTFEACHIPFITTILEKIGIRLIPKEVDEGTIDIENWNLAMCDKAVALLGTKDDVPPQDFPSVLAQGLRGMSNMEDLSSMASAEKTYPNRLDIAGEMFSDSSAAHETSGVTLSYLFWELSKRPELQTQLRTELRSLDPPLRLGDGGKALPNAKDVVQLPLLDALIMETLRLYPAVPGGQPRVTPAPSNSLGGFDGIPGGVVVQCSAYTVHRNEDVFPDPEAWKPERWLEATPEQLTAMRRWFWAFGSGPSMCIGSNFSLYSMKFCITAIYSNFASTIHDHGDMELMDAYLAGPKGGRLELVFSEAP</sequence>
<comment type="cofactor">
    <cofactor evidence="1 5">
        <name>heme</name>
        <dbReference type="ChEBI" id="CHEBI:30413"/>
    </cofactor>
</comment>
<keyword evidence="3 5" id="KW-0479">Metal-binding</keyword>
<dbReference type="OrthoDB" id="1470350at2759"/>
<dbReference type="InterPro" id="IPR050121">
    <property type="entry name" value="Cytochrome_P450_monoxygenase"/>
</dbReference>
<dbReference type="PANTHER" id="PTHR24305:SF166">
    <property type="entry name" value="CYTOCHROME P450 12A4, MITOCHONDRIAL-RELATED"/>
    <property type="match status" value="1"/>
</dbReference>
<accession>A0A6A6T0S8</accession>
<evidence type="ECO:0000256" key="1">
    <source>
        <dbReference type="ARBA" id="ARBA00001971"/>
    </source>
</evidence>
<dbReference type="GO" id="GO:0016705">
    <property type="term" value="F:oxidoreductase activity, acting on paired donors, with incorporation or reduction of molecular oxygen"/>
    <property type="evidence" value="ECO:0007669"/>
    <property type="project" value="InterPro"/>
</dbReference>
<dbReference type="EMBL" id="MU004377">
    <property type="protein sequence ID" value="KAF2653649.1"/>
    <property type="molecule type" value="Genomic_DNA"/>
</dbReference>
<evidence type="ECO:0000256" key="3">
    <source>
        <dbReference type="ARBA" id="ARBA00022723"/>
    </source>
</evidence>
<dbReference type="AlphaFoldDB" id="A0A6A6T0S8"/>
<dbReference type="PANTHER" id="PTHR24305">
    <property type="entry name" value="CYTOCHROME P450"/>
    <property type="match status" value="1"/>
</dbReference>
<dbReference type="GO" id="GO:0004497">
    <property type="term" value="F:monooxygenase activity"/>
    <property type="evidence" value="ECO:0007669"/>
    <property type="project" value="InterPro"/>
</dbReference>
<dbReference type="GO" id="GO:0020037">
    <property type="term" value="F:heme binding"/>
    <property type="evidence" value="ECO:0007669"/>
    <property type="project" value="InterPro"/>
</dbReference>
<evidence type="ECO:0000313" key="7">
    <source>
        <dbReference type="Proteomes" id="UP000799324"/>
    </source>
</evidence>
<proteinExistence type="inferred from homology"/>
<protein>
    <submittedName>
        <fullName evidence="6">Cytochrome P450</fullName>
    </submittedName>
</protein>
<evidence type="ECO:0000256" key="2">
    <source>
        <dbReference type="ARBA" id="ARBA00010617"/>
    </source>
</evidence>
<evidence type="ECO:0000256" key="4">
    <source>
        <dbReference type="ARBA" id="ARBA00023004"/>
    </source>
</evidence>
<keyword evidence="5" id="KW-0349">Heme</keyword>
<organism evidence="6 7">
    <name type="scientific">Lophiostoma macrostomum CBS 122681</name>
    <dbReference type="NCBI Taxonomy" id="1314788"/>
    <lineage>
        <taxon>Eukaryota</taxon>
        <taxon>Fungi</taxon>
        <taxon>Dikarya</taxon>
        <taxon>Ascomycota</taxon>
        <taxon>Pezizomycotina</taxon>
        <taxon>Dothideomycetes</taxon>
        <taxon>Pleosporomycetidae</taxon>
        <taxon>Pleosporales</taxon>
        <taxon>Lophiostomataceae</taxon>
        <taxon>Lophiostoma</taxon>
    </lineage>
</organism>
<dbReference type="InterPro" id="IPR036396">
    <property type="entry name" value="Cyt_P450_sf"/>
</dbReference>
<dbReference type="CDD" id="cd11059">
    <property type="entry name" value="CYP_fungal"/>
    <property type="match status" value="1"/>
</dbReference>
<gene>
    <name evidence="6" type="ORF">K491DRAFT_602381</name>
</gene>
<evidence type="ECO:0000256" key="5">
    <source>
        <dbReference type="PIRSR" id="PIRSR602403-1"/>
    </source>
</evidence>
<name>A0A6A6T0S8_9PLEO</name>
<dbReference type="InterPro" id="IPR001128">
    <property type="entry name" value="Cyt_P450"/>
</dbReference>
<comment type="similarity">
    <text evidence="2">Belongs to the cytochrome P450 family.</text>
</comment>
<dbReference type="Proteomes" id="UP000799324">
    <property type="component" value="Unassembled WGS sequence"/>
</dbReference>
<dbReference type="Gene3D" id="1.10.630.10">
    <property type="entry name" value="Cytochrome P450"/>
    <property type="match status" value="1"/>
</dbReference>
<dbReference type="SUPFAM" id="SSF48264">
    <property type="entry name" value="Cytochrome P450"/>
    <property type="match status" value="1"/>
</dbReference>
<dbReference type="PRINTS" id="PR00465">
    <property type="entry name" value="EP450IV"/>
</dbReference>
<keyword evidence="4 5" id="KW-0408">Iron</keyword>
<feature type="binding site" description="axial binding residue" evidence="5">
    <location>
        <position position="468"/>
    </location>
    <ligand>
        <name>heme</name>
        <dbReference type="ChEBI" id="CHEBI:30413"/>
    </ligand>
    <ligandPart>
        <name>Fe</name>
        <dbReference type="ChEBI" id="CHEBI:18248"/>
    </ligandPart>
</feature>
<dbReference type="Pfam" id="PF00067">
    <property type="entry name" value="p450"/>
    <property type="match status" value="1"/>
</dbReference>
<dbReference type="InterPro" id="IPR002403">
    <property type="entry name" value="Cyt_P450_E_grp-IV"/>
</dbReference>